<evidence type="ECO:0000259" key="1">
    <source>
        <dbReference type="SMART" id="SM00933"/>
    </source>
</evidence>
<organism evidence="2 3">
    <name type="scientific">Methanobacterium alkalithermotolerans</name>
    <dbReference type="NCBI Taxonomy" id="2731220"/>
    <lineage>
        <taxon>Archaea</taxon>
        <taxon>Methanobacteriati</taxon>
        <taxon>Methanobacteriota</taxon>
        <taxon>Methanomada group</taxon>
        <taxon>Methanobacteria</taxon>
        <taxon>Methanobacteriales</taxon>
        <taxon>Methanobacteriaceae</taxon>
        <taxon>Methanobacterium</taxon>
    </lineage>
</organism>
<sequence>MLESLLEMALEKKEEILNKVDVFYDVELDPHEKWINQNIKIAPDNVVLSAGDGSIHKKKFLSFIFYAISAETLIYNEELQKIENSQIDLLPHHRFVEDRLRNYMSLYETKNALQALEKGVDYYLFDGSLLGNLIRPFPMDRELKTKTKREIEEEYRHLLLRELDNNLVEISSTNLLDDSNKDTESLIYLENLENLLVIKKLLDYGKKLVAISKTSTRNDYFLSNIPDISLFDRSNKKEGYSHPYYLTVSSQLKREFPILDNYFREKEFTIFYARLEDYKNIIKIELPYHASIDDVENVLGILKRDSVEGYPYLLKKAHHDVVIKKTDLERLSSIMGFLEKDGREML</sequence>
<dbReference type="OrthoDB" id="33831at2157"/>
<dbReference type="RefSeq" id="WP_211533257.1">
    <property type="nucleotide sequence ID" value="NZ_CP058560.1"/>
</dbReference>
<dbReference type="SMART" id="SM00933">
    <property type="entry name" value="NurA"/>
    <property type="match status" value="1"/>
</dbReference>
<protein>
    <submittedName>
        <fullName evidence="2">DNA double-strand break repair nuclease NurA</fullName>
    </submittedName>
</protein>
<dbReference type="EMBL" id="CP058560">
    <property type="protein sequence ID" value="QUH22314.1"/>
    <property type="molecule type" value="Genomic_DNA"/>
</dbReference>
<keyword evidence="3" id="KW-1185">Reference proteome</keyword>
<feature type="domain" description="NurA" evidence="1">
    <location>
        <begin position="46"/>
        <end position="323"/>
    </location>
</feature>
<evidence type="ECO:0000313" key="2">
    <source>
        <dbReference type="EMBL" id="QUH22314.1"/>
    </source>
</evidence>
<dbReference type="InterPro" id="IPR018977">
    <property type="entry name" value="NurA_domain"/>
</dbReference>
<dbReference type="Pfam" id="PF09376">
    <property type="entry name" value="NurA"/>
    <property type="match status" value="1"/>
</dbReference>
<dbReference type="Proteomes" id="UP000681041">
    <property type="component" value="Chromosome"/>
</dbReference>
<dbReference type="AlphaFoldDB" id="A0A8T8K1S5"/>
<gene>
    <name evidence="2" type="ORF">HYG87_00300</name>
</gene>
<dbReference type="GeneID" id="64819158"/>
<proteinExistence type="predicted"/>
<accession>A0A8T8K1S5</accession>
<name>A0A8T8K1S5_9EURY</name>
<evidence type="ECO:0000313" key="3">
    <source>
        <dbReference type="Proteomes" id="UP000681041"/>
    </source>
</evidence>
<dbReference type="KEGG" id="meme:HYG87_00300"/>
<reference evidence="2" key="1">
    <citation type="submission" date="2020-07" db="EMBL/GenBank/DDBJ databases">
        <title>Methanobacterium. sp. MethCan genome.</title>
        <authorList>
            <person name="Postec A."/>
            <person name="Quemeneur M."/>
        </authorList>
    </citation>
    <scope>NUCLEOTIDE SEQUENCE</scope>
    <source>
        <strain evidence="2">MethCAN</strain>
    </source>
</reference>